<keyword evidence="2" id="KW-1185">Reference proteome</keyword>
<accession>A0A158EKS9</accession>
<gene>
    <name evidence="1" type="ORF">AWB78_08568</name>
</gene>
<sequence>MLVDVFYENVARAKCENTLFETHEGSQAPGENVVLEFRPNNGQLLMVACLWSKWTAPGQPDLLSFAAITDEPPAEVEAAGHDRCIVPIKRENVDAWLNPQASDLAALDAILEDRDRPYYEHRLAA</sequence>
<dbReference type="InterPro" id="IPR003738">
    <property type="entry name" value="SRAP"/>
</dbReference>
<dbReference type="GO" id="GO:0106300">
    <property type="term" value="P:protein-DNA covalent cross-linking repair"/>
    <property type="evidence" value="ECO:0007669"/>
    <property type="project" value="InterPro"/>
</dbReference>
<dbReference type="Gene3D" id="3.90.1680.10">
    <property type="entry name" value="SOS response associated peptidase-like"/>
    <property type="match status" value="1"/>
</dbReference>
<organism evidence="1 2">
    <name type="scientific">Caballeronia calidae</name>
    <dbReference type="NCBI Taxonomy" id="1777139"/>
    <lineage>
        <taxon>Bacteria</taxon>
        <taxon>Pseudomonadati</taxon>
        <taxon>Pseudomonadota</taxon>
        <taxon>Betaproteobacteria</taxon>
        <taxon>Burkholderiales</taxon>
        <taxon>Burkholderiaceae</taxon>
        <taxon>Caballeronia</taxon>
    </lineage>
</organism>
<evidence type="ECO:0000313" key="1">
    <source>
        <dbReference type="EMBL" id="SAL07403.1"/>
    </source>
</evidence>
<reference evidence="1" key="1">
    <citation type="submission" date="2016-01" db="EMBL/GenBank/DDBJ databases">
        <authorList>
            <person name="Peeters C."/>
        </authorList>
    </citation>
    <scope>NUCLEOTIDE SEQUENCE</scope>
    <source>
        <strain evidence="1">LMG 29321</strain>
    </source>
</reference>
<dbReference type="SUPFAM" id="SSF143081">
    <property type="entry name" value="BB1717-like"/>
    <property type="match status" value="1"/>
</dbReference>
<evidence type="ECO:0000313" key="2">
    <source>
        <dbReference type="Proteomes" id="UP000071859"/>
    </source>
</evidence>
<dbReference type="GO" id="GO:0003697">
    <property type="term" value="F:single-stranded DNA binding"/>
    <property type="evidence" value="ECO:0007669"/>
    <property type="project" value="InterPro"/>
</dbReference>
<proteinExistence type="predicted"/>
<name>A0A158EKS9_9BURK</name>
<dbReference type="Pfam" id="PF02586">
    <property type="entry name" value="SRAP"/>
    <property type="match status" value="1"/>
</dbReference>
<protein>
    <recommendedName>
        <fullName evidence="3">Abasic site processing protein</fullName>
    </recommendedName>
</protein>
<comment type="caution">
    <text evidence="1">The sequence shown here is derived from an EMBL/GenBank/DDBJ whole genome shotgun (WGS) entry which is preliminary data.</text>
</comment>
<dbReference type="EMBL" id="FCOX02000215">
    <property type="protein sequence ID" value="SAL07403.1"/>
    <property type="molecule type" value="Genomic_DNA"/>
</dbReference>
<dbReference type="InterPro" id="IPR036590">
    <property type="entry name" value="SRAP-like"/>
</dbReference>
<dbReference type="AlphaFoldDB" id="A0A158EKS9"/>
<dbReference type="Proteomes" id="UP000071859">
    <property type="component" value="Unassembled WGS sequence"/>
</dbReference>
<evidence type="ECO:0008006" key="3">
    <source>
        <dbReference type="Google" id="ProtNLM"/>
    </source>
</evidence>